<evidence type="ECO:0000313" key="6">
    <source>
        <dbReference type="Proteomes" id="UP000034410"/>
    </source>
</evidence>
<dbReference type="GO" id="GO:0003700">
    <property type="term" value="F:DNA-binding transcription factor activity"/>
    <property type="evidence" value="ECO:0007669"/>
    <property type="project" value="InterPro"/>
</dbReference>
<keyword evidence="6" id="KW-1185">Reference proteome</keyword>
<evidence type="ECO:0000256" key="2">
    <source>
        <dbReference type="ARBA" id="ARBA00023125"/>
    </source>
</evidence>
<feature type="domain" description="HTH araC/xylS-type" evidence="4">
    <location>
        <begin position="201"/>
        <end position="298"/>
    </location>
</feature>
<dbReference type="InterPro" id="IPR009594">
    <property type="entry name" value="Tscrpt_reg_HTH_AraC_N"/>
</dbReference>
<dbReference type="Proteomes" id="UP000034410">
    <property type="component" value="Chromosome"/>
</dbReference>
<keyword evidence="3" id="KW-0804">Transcription</keyword>
<accession>A0A0F7K530</accession>
<dbReference type="PROSITE" id="PS01124">
    <property type="entry name" value="HTH_ARAC_FAMILY_2"/>
    <property type="match status" value="1"/>
</dbReference>
<evidence type="ECO:0000259" key="4">
    <source>
        <dbReference type="PROSITE" id="PS01124"/>
    </source>
</evidence>
<evidence type="ECO:0000256" key="3">
    <source>
        <dbReference type="ARBA" id="ARBA00023163"/>
    </source>
</evidence>
<dbReference type="Gene3D" id="1.10.10.60">
    <property type="entry name" value="Homeodomain-like"/>
    <property type="match status" value="1"/>
</dbReference>
<dbReference type="Pfam" id="PF12833">
    <property type="entry name" value="HTH_18"/>
    <property type="match status" value="1"/>
</dbReference>
<gene>
    <name evidence="5" type="ORF">AAY24_05090</name>
</gene>
<protein>
    <submittedName>
        <fullName evidence="5">AraC family transcriptional regulator</fullName>
    </submittedName>
</protein>
<dbReference type="SMART" id="SM00342">
    <property type="entry name" value="HTH_ARAC"/>
    <property type="match status" value="1"/>
</dbReference>
<dbReference type="PATRIC" id="fig|1543721.4.peg.1060"/>
<reference evidence="5 6" key="1">
    <citation type="journal article" date="2015" name="Genome Announc.">
        <title>Complete Genome Sequence of Sedimenticola thiotaurini Strain SIP-G1, a Polyphosphate- and Polyhydroxyalkanoate-Accumulating Sulfur-Oxidizing Gammaproteobacterium Isolated from Salt Marsh Sediments.</title>
        <authorList>
            <person name="Flood B.E."/>
            <person name="Jones D.S."/>
            <person name="Bailey J.V."/>
        </authorList>
    </citation>
    <scope>NUCLEOTIDE SEQUENCE [LARGE SCALE GENOMIC DNA]</scope>
    <source>
        <strain evidence="5 6">SIP-G1</strain>
    </source>
</reference>
<dbReference type="KEGG" id="seds:AAY24_05090"/>
<dbReference type="InterPro" id="IPR050204">
    <property type="entry name" value="AraC_XylS_family_regulators"/>
</dbReference>
<dbReference type="GO" id="GO:0043565">
    <property type="term" value="F:sequence-specific DNA binding"/>
    <property type="evidence" value="ECO:0007669"/>
    <property type="project" value="InterPro"/>
</dbReference>
<dbReference type="PANTHER" id="PTHR46796">
    <property type="entry name" value="HTH-TYPE TRANSCRIPTIONAL ACTIVATOR RHAS-RELATED"/>
    <property type="match status" value="1"/>
</dbReference>
<dbReference type="SUPFAM" id="SSF46689">
    <property type="entry name" value="Homeodomain-like"/>
    <property type="match status" value="2"/>
</dbReference>
<dbReference type="PROSITE" id="PS00041">
    <property type="entry name" value="HTH_ARAC_FAMILY_1"/>
    <property type="match status" value="1"/>
</dbReference>
<dbReference type="InterPro" id="IPR018062">
    <property type="entry name" value="HTH_AraC-typ_CS"/>
</dbReference>
<proteinExistence type="predicted"/>
<dbReference type="PRINTS" id="PR00032">
    <property type="entry name" value="HTHARAC"/>
</dbReference>
<dbReference type="InterPro" id="IPR020449">
    <property type="entry name" value="Tscrpt_reg_AraC-type_HTH"/>
</dbReference>
<dbReference type="Pfam" id="PF06719">
    <property type="entry name" value="AraC_N"/>
    <property type="match status" value="1"/>
</dbReference>
<dbReference type="InterPro" id="IPR009057">
    <property type="entry name" value="Homeodomain-like_sf"/>
</dbReference>
<dbReference type="AlphaFoldDB" id="A0A0F7K530"/>
<evidence type="ECO:0000313" key="5">
    <source>
        <dbReference type="EMBL" id="AKH22063.1"/>
    </source>
</evidence>
<name>A0A0F7K530_9GAMM</name>
<sequence length="305" mass="35051">MRSAALSKRRKPRQLVENRVCFAGPEAELSVYDTYYAASRVGLDADQLLYCGMIQGRKIMHDLHHPTEQLFLPHESFVMAPGEHVEIDFPDATTQSPTTCLTIEISKERVTKISDRLSDIHPIEAGPEAWQFDSNILHTHHTTATQHLLARLVSFFTEDHPDRDVLVDLGVSELVIRMLRHQEREFLLNYCRNAPDSSGLTAALHHLEQHLAEPLDIEQLSRIACMSRSRLYAEFKSQLDCSPCELQQQLRLKEAARRLDRGETVTRVCYDLGFTNTSHFSRRFRSFFGCAPRDYQKRRTGKESN</sequence>
<organism evidence="5 6">
    <name type="scientific">Sedimenticola thiotaurini</name>
    <dbReference type="NCBI Taxonomy" id="1543721"/>
    <lineage>
        <taxon>Bacteria</taxon>
        <taxon>Pseudomonadati</taxon>
        <taxon>Pseudomonadota</taxon>
        <taxon>Gammaproteobacteria</taxon>
        <taxon>Chromatiales</taxon>
        <taxon>Sedimenticolaceae</taxon>
        <taxon>Sedimenticola</taxon>
    </lineage>
</organism>
<keyword evidence="1" id="KW-0805">Transcription regulation</keyword>
<dbReference type="OrthoDB" id="9783876at2"/>
<evidence type="ECO:0000256" key="1">
    <source>
        <dbReference type="ARBA" id="ARBA00023015"/>
    </source>
</evidence>
<dbReference type="InterPro" id="IPR018060">
    <property type="entry name" value="HTH_AraC"/>
</dbReference>
<keyword evidence="2" id="KW-0238">DNA-binding</keyword>
<dbReference type="EMBL" id="CP011412">
    <property type="protein sequence ID" value="AKH22063.1"/>
    <property type="molecule type" value="Genomic_DNA"/>
</dbReference>